<sequence length="417" mass="46884">MRRVRYPAFIAGSQRRKKKNFNFVSLFSGAGIGDYGLHLAGGVCLAACEIDTQRAAVHTANFKKHVWGDIRKEKVKIVESLKDKNIDLIIATPPCQSFSTANSRRGLRDDAEHAKGDERNSLFFEALYIIRELNPSFVLFENVPNFLMKKIKCEEEKVTSRVHEFIEASLQDYQSWQGNICFSKFGVPQTRKRSLAFFARRDLKINKDQLAPNNWLAKIDGAPSCILEAISDLSPLDGISPTVARDESDPLHQVPVYSHKHYSWIAGIPAGSGKSAWENNCLNCGFSAAPIFTVHCPSCLEPMKNRPHVESKNGEIRAIKGFKTSYKRMKPNELANTITTSSGTFSSDVKLHPLQNRVLSVRECARLQTIPDSFKWPQVLEYRKAHLFREMIGEAVPPLVTYQLGLTLQSLISLKTS</sequence>
<keyword evidence="8" id="KW-0812">Transmembrane</keyword>
<evidence type="ECO:0000256" key="7">
    <source>
        <dbReference type="PROSITE-ProRule" id="PRU01016"/>
    </source>
</evidence>
<dbReference type="Gene3D" id="3.90.120.10">
    <property type="entry name" value="DNA Methylase, subunit A, domain 2"/>
    <property type="match status" value="1"/>
</dbReference>
<protein>
    <recommendedName>
        <fullName evidence="1">DNA (cytosine-5-)-methyltransferase</fullName>
        <ecNumber evidence="1">2.1.1.37</ecNumber>
    </recommendedName>
</protein>
<dbReference type="InterPro" id="IPR018117">
    <property type="entry name" value="C5_DNA_meth_AS"/>
</dbReference>
<keyword evidence="4 7" id="KW-0949">S-adenosyl-L-methionine</keyword>
<evidence type="ECO:0000256" key="5">
    <source>
        <dbReference type="ARBA" id="ARBA00022747"/>
    </source>
</evidence>
<evidence type="ECO:0000256" key="4">
    <source>
        <dbReference type="ARBA" id="ARBA00022691"/>
    </source>
</evidence>
<organism evidence="9 10">
    <name type="scientific">Pseudomonas aeruginosa</name>
    <dbReference type="NCBI Taxonomy" id="287"/>
    <lineage>
        <taxon>Bacteria</taxon>
        <taxon>Pseudomonadati</taxon>
        <taxon>Pseudomonadota</taxon>
        <taxon>Gammaproteobacteria</taxon>
        <taxon>Pseudomonadales</taxon>
        <taxon>Pseudomonadaceae</taxon>
        <taxon>Pseudomonas</taxon>
    </lineage>
</organism>
<dbReference type="Pfam" id="PF00145">
    <property type="entry name" value="DNA_methylase"/>
    <property type="match status" value="1"/>
</dbReference>
<comment type="similarity">
    <text evidence="7">Belongs to the class I-like SAM-binding methyltransferase superfamily. C5-methyltransferase family.</text>
</comment>
<name>A0ABD7JT72_PSEAI</name>
<proteinExistence type="inferred from homology"/>
<dbReference type="GO" id="GO:0032259">
    <property type="term" value="P:methylation"/>
    <property type="evidence" value="ECO:0007669"/>
    <property type="project" value="UniProtKB-KW"/>
</dbReference>
<gene>
    <name evidence="9" type="ORF">DY940_34430</name>
</gene>
<keyword evidence="5" id="KW-0680">Restriction system</keyword>
<dbReference type="EC" id="2.1.1.37" evidence="1"/>
<comment type="catalytic activity">
    <reaction evidence="6">
        <text>a 2'-deoxycytidine in DNA + S-adenosyl-L-methionine = a 5-methyl-2'-deoxycytidine in DNA + S-adenosyl-L-homocysteine + H(+)</text>
        <dbReference type="Rhea" id="RHEA:13681"/>
        <dbReference type="Rhea" id="RHEA-COMP:11369"/>
        <dbReference type="Rhea" id="RHEA-COMP:11370"/>
        <dbReference type="ChEBI" id="CHEBI:15378"/>
        <dbReference type="ChEBI" id="CHEBI:57856"/>
        <dbReference type="ChEBI" id="CHEBI:59789"/>
        <dbReference type="ChEBI" id="CHEBI:85452"/>
        <dbReference type="ChEBI" id="CHEBI:85454"/>
        <dbReference type="EC" id="2.1.1.37"/>
    </reaction>
</comment>
<keyword evidence="8" id="KW-0472">Membrane</keyword>
<evidence type="ECO:0000256" key="6">
    <source>
        <dbReference type="ARBA" id="ARBA00047422"/>
    </source>
</evidence>
<accession>A0ABD7JT72</accession>
<dbReference type="Gene3D" id="3.40.50.150">
    <property type="entry name" value="Vaccinia Virus protein VP39"/>
    <property type="match status" value="1"/>
</dbReference>
<dbReference type="InterPro" id="IPR050390">
    <property type="entry name" value="C5-Methyltransferase"/>
</dbReference>
<dbReference type="InterPro" id="IPR001525">
    <property type="entry name" value="C5_MeTfrase"/>
</dbReference>
<evidence type="ECO:0000313" key="9">
    <source>
        <dbReference type="EMBL" id="RTS36679.1"/>
    </source>
</evidence>
<evidence type="ECO:0000256" key="1">
    <source>
        <dbReference type="ARBA" id="ARBA00011975"/>
    </source>
</evidence>
<dbReference type="PRINTS" id="PR00105">
    <property type="entry name" value="C5METTRFRASE"/>
</dbReference>
<dbReference type="AlphaFoldDB" id="A0ABD7JT72"/>
<evidence type="ECO:0000313" key="10">
    <source>
        <dbReference type="Proteomes" id="UP000276985"/>
    </source>
</evidence>
<dbReference type="EMBL" id="RXTL01000088">
    <property type="protein sequence ID" value="RTS36679.1"/>
    <property type="molecule type" value="Genomic_DNA"/>
</dbReference>
<dbReference type="PANTHER" id="PTHR10629:SF52">
    <property type="entry name" value="DNA (CYTOSINE-5)-METHYLTRANSFERASE 1"/>
    <property type="match status" value="1"/>
</dbReference>
<dbReference type="SUPFAM" id="SSF53335">
    <property type="entry name" value="S-adenosyl-L-methionine-dependent methyltransferases"/>
    <property type="match status" value="1"/>
</dbReference>
<evidence type="ECO:0000256" key="3">
    <source>
        <dbReference type="ARBA" id="ARBA00022679"/>
    </source>
</evidence>
<dbReference type="GO" id="GO:0009307">
    <property type="term" value="P:DNA restriction-modification system"/>
    <property type="evidence" value="ECO:0007669"/>
    <property type="project" value="UniProtKB-KW"/>
</dbReference>
<feature type="transmembrane region" description="Helical" evidence="8">
    <location>
        <begin position="21"/>
        <end position="40"/>
    </location>
</feature>
<keyword evidence="3 7" id="KW-0808">Transferase</keyword>
<dbReference type="RefSeq" id="WP_003151440.1">
    <property type="nucleotide sequence ID" value="NZ_CATOYT010000007.1"/>
</dbReference>
<keyword evidence="8" id="KW-1133">Transmembrane helix</keyword>
<dbReference type="GO" id="GO:0003886">
    <property type="term" value="F:DNA (cytosine-5-)-methyltransferase activity"/>
    <property type="evidence" value="ECO:0007669"/>
    <property type="project" value="UniProtKB-EC"/>
</dbReference>
<dbReference type="Proteomes" id="UP000276985">
    <property type="component" value="Unassembled WGS sequence"/>
</dbReference>
<feature type="active site" evidence="7">
    <location>
        <position position="95"/>
    </location>
</feature>
<dbReference type="PANTHER" id="PTHR10629">
    <property type="entry name" value="CYTOSINE-SPECIFIC METHYLTRANSFERASE"/>
    <property type="match status" value="1"/>
</dbReference>
<evidence type="ECO:0000256" key="2">
    <source>
        <dbReference type="ARBA" id="ARBA00022603"/>
    </source>
</evidence>
<dbReference type="InterPro" id="IPR029063">
    <property type="entry name" value="SAM-dependent_MTases_sf"/>
</dbReference>
<dbReference type="PROSITE" id="PS00094">
    <property type="entry name" value="C5_MTASE_1"/>
    <property type="match status" value="1"/>
</dbReference>
<evidence type="ECO:0000256" key="8">
    <source>
        <dbReference type="SAM" id="Phobius"/>
    </source>
</evidence>
<dbReference type="PROSITE" id="PS51679">
    <property type="entry name" value="SAM_MT_C5"/>
    <property type="match status" value="1"/>
</dbReference>
<keyword evidence="2 7" id="KW-0489">Methyltransferase</keyword>
<reference evidence="9 10" key="1">
    <citation type="submission" date="2018-12" db="EMBL/GenBank/DDBJ databases">
        <title>Pseudomonas aeruginosa Diversity Panel.</title>
        <authorList>
            <person name="Snesrud E."/>
            <person name="Mcgann P."/>
        </authorList>
    </citation>
    <scope>NUCLEOTIDE SEQUENCE [LARGE SCALE GENOMIC DNA]</scope>
    <source>
        <strain evidence="9 10">MRSN6241</strain>
    </source>
</reference>
<comment type="caution">
    <text evidence="9">The sequence shown here is derived from an EMBL/GenBank/DDBJ whole genome shotgun (WGS) entry which is preliminary data.</text>
</comment>